<feature type="compositionally biased region" description="Polar residues" evidence="1">
    <location>
        <begin position="20"/>
        <end position="45"/>
    </location>
</feature>
<feature type="region of interest" description="Disordered" evidence="1">
    <location>
        <begin position="1"/>
        <end position="50"/>
    </location>
</feature>
<proteinExistence type="predicted"/>
<comment type="caution">
    <text evidence="2">The sequence shown here is derived from an EMBL/GenBank/DDBJ whole genome shotgun (WGS) entry which is preliminary data.</text>
</comment>
<name>A0A5B7E5P3_PORTR</name>
<dbReference type="EMBL" id="VSRR010001854">
    <property type="protein sequence ID" value="MPC28094.1"/>
    <property type="molecule type" value="Genomic_DNA"/>
</dbReference>
<accession>A0A5B7E5P3</accession>
<keyword evidence="3" id="KW-1185">Reference proteome</keyword>
<gene>
    <name evidence="2" type="ORF">E2C01_021290</name>
</gene>
<reference evidence="2 3" key="1">
    <citation type="submission" date="2019-05" db="EMBL/GenBank/DDBJ databases">
        <title>Another draft genome of Portunus trituberculatus and its Hox gene families provides insights of decapod evolution.</title>
        <authorList>
            <person name="Jeong J.-H."/>
            <person name="Song I."/>
            <person name="Kim S."/>
            <person name="Choi T."/>
            <person name="Kim D."/>
            <person name="Ryu S."/>
            <person name="Kim W."/>
        </authorList>
    </citation>
    <scope>NUCLEOTIDE SEQUENCE [LARGE SCALE GENOMIC DNA]</scope>
    <source>
        <tissue evidence="2">Muscle</tissue>
    </source>
</reference>
<evidence type="ECO:0000256" key="1">
    <source>
        <dbReference type="SAM" id="MobiDB-lite"/>
    </source>
</evidence>
<organism evidence="2 3">
    <name type="scientific">Portunus trituberculatus</name>
    <name type="common">Swimming crab</name>
    <name type="synonym">Neptunus trituberculatus</name>
    <dbReference type="NCBI Taxonomy" id="210409"/>
    <lineage>
        <taxon>Eukaryota</taxon>
        <taxon>Metazoa</taxon>
        <taxon>Ecdysozoa</taxon>
        <taxon>Arthropoda</taxon>
        <taxon>Crustacea</taxon>
        <taxon>Multicrustacea</taxon>
        <taxon>Malacostraca</taxon>
        <taxon>Eumalacostraca</taxon>
        <taxon>Eucarida</taxon>
        <taxon>Decapoda</taxon>
        <taxon>Pleocyemata</taxon>
        <taxon>Brachyura</taxon>
        <taxon>Eubrachyura</taxon>
        <taxon>Portunoidea</taxon>
        <taxon>Portunidae</taxon>
        <taxon>Portuninae</taxon>
        <taxon>Portunus</taxon>
    </lineage>
</organism>
<evidence type="ECO:0000313" key="3">
    <source>
        <dbReference type="Proteomes" id="UP000324222"/>
    </source>
</evidence>
<sequence length="102" mass="10686">MSFTSGSSEQDDRRRRRSSCFETNSVKPSSSIEQGTLGFNGSSSETNEHDALSSSMVVLESLSVAGLVLSSGALLVLNNLFRSSSGVVIVSSVLEALADSHS</sequence>
<evidence type="ECO:0000313" key="2">
    <source>
        <dbReference type="EMBL" id="MPC28094.1"/>
    </source>
</evidence>
<dbReference type="Proteomes" id="UP000324222">
    <property type="component" value="Unassembled WGS sequence"/>
</dbReference>
<dbReference type="AlphaFoldDB" id="A0A5B7E5P3"/>
<protein>
    <submittedName>
        <fullName evidence="2">Uncharacterized protein</fullName>
    </submittedName>
</protein>